<organism evidence="1 2">
    <name type="scientific">Parascaris univalens</name>
    <name type="common">Nematode worm</name>
    <dbReference type="NCBI Taxonomy" id="6257"/>
    <lineage>
        <taxon>Eukaryota</taxon>
        <taxon>Metazoa</taxon>
        <taxon>Ecdysozoa</taxon>
        <taxon>Nematoda</taxon>
        <taxon>Chromadorea</taxon>
        <taxon>Rhabditida</taxon>
        <taxon>Spirurina</taxon>
        <taxon>Ascaridomorpha</taxon>
        <taxon>Ascaridoidea</taxon>
        <taxon>Ascarididae</taxon>
        <taxon>Parascaris</taxon>
    </lineage>
</organism>
<keyword evidence="1" id="KW-1185">Reference proteome</keyword>
<dbReference type="WBParaSite" id="PgR046_g011_t03">
    <property type="protein sequence ID" value="PgR046_g011_t03"/>
    <property type="gene ID" value="PgR046_g011"/>
</dbReference>
<reference evidence="2" key="1">
    <citation type="submission" date="2022-11" db="UniProtKB">
        <authorList>
            <consortium name="WormBaseParasite"/>
        </authorList>
    </citation>
    <scope>IDENTIFICATION</scope>
</reference>
<evidence type="ECO:0000313" key="2">
    <source>
        <dbReference type="WBParaSite" id="PgR046_g011_t03"/>
    </source>
</evidence>
<name>A0A915BLJ3_PARUN</name>
<proteinExistence type="predicted"/>
<accession>A0A915BLJ3</accession>
<dbReference type="AlphaFoldDB" id="A0A915BLJ3"/>
<evidence type="ECO:0000313" key="1">
    <source>
        <dbReference type="Proteomes" id="UP000887569"/>
    </source>
</evidence>
<sequence>AVVIDNREMQSTVRVDIDENGNFSIIESDGDVVNERSRETLKRRVRSTAESTTNKKLDGKSVCGTMFRPFGILEPSSVKAARSDIRRSLHLACRIATIRYELLHIIKQYNALRGELNYECLPLKMEEYCQVNE</sequence>
<dbReference type="Proteomes" id="UP000887569">
    <property type="component" value="Unplaced"/>
</dbReference>
<protein>
    <submittedName>
        <fullName evidence="2">Inositol monophosphatase 3</fullName>
    </submittedName>
</protein>